<accession>I2C6W0</accession>
<gene>
    <name evidence="1" type="ORF">MUS_2454</name>
</gene>
<name>I2C6W0_BACAY</name>
<sequence>MVQGFSILFSSETDPDLNGISSVKIESLRKVLFLNFD</sequence>
<reference evidence="1 2" key="1">
    <citation type="journal article" date="2012" name="J. Biotechnol.">
        <title>Genome sequence of the plant growth promoting strain Bacillus amyloliquefaciens subsp. plantarum B9601-Y2 and expression of mersacidin and other secondary metabolites.</title>
        <authorList>
            <person name="He P."/>
            <person name="Hao K."/>
            <person name="Blom J."/>
            <person name="Ruckert C."/>
            <person name="Vater J."/>
            <person name="Mao Z."/>
            <person name="Wu Y."/>
            <person name="Hou M."/>
            <person name="He P."/>
            <person name="He Y."/>
            <person name="Borriss R."/>
        </authorList>
    </citation>
    <scope>NUCLEOTIDE SEQUENCE [LARGE SCALE GENOMIC DNA]</scope>
    <source>
        <strain evidence="1">Y2</strain>
    </source>
</reference>
<protein>
    <submittedName>
        <fullName evidence="1">Uncharacterized protein</fullName>
    </submittedName>
</protein>
<evidence type="ECO:0000313" key="1">
    <source>
        <dbReference type="EMBL" id="AFJ62384.1"/>
    </source>
</evidence>
<dbReference type="KEGG" id="bqy:MUS_2454"/>
<organism evidence="1 2">
    <name type="scientific">Bacillus amyloliquefaciens (strain Y2)</name>
    <name type="common">Bacillus amyloliquefaciens subsp. plantarum (strain B9601-Y2)</name>
    <dbReference type="NCBI Taxonomy" id="1155777"/>
    <lineage>
        <taxon>Bacteria</taxon>
        <taxon>Bacillati</taxon>
        <taxon>Bacillota</taxon>
        <taxon>Bacilli</taxon>
        <taxon>Bacillales</taxon>
        <taxon>Bacillaceae</taxon>
        <taxon>Bacillus</taxon>
        <taxon>Bacillus amyloliquefaciens group</taxon>
    </lineage>
</organism>
<evidence type="ECO:0000313" key="2">
    <source>
        <dbReference type="Proteomes" id="UP000002878"/>
    </source>
</evidence>
<dbReference type="HOGENOM" id="CLU_3339514_0_0_9"/>
<dbReference type="EMBL" id="CP003332">
    <property type="protein sequence ID" value="AFJ62384.1"/>
    <property type="molecule type" value="Genomic_DNA"/>
</dbReference>
<dbReference type="PATRIC" id="fig|1126211.3.peg.2336"/>
<proteinExistence type="predicted"/>
<dbReference type="Proteomes" id="UP000002878">
    <property type="component" value="Chromosome"/>
</dbReference>
<dbReference type="AlphaFoldDB" id="I2C6W0"/>